<evidence type="ECO:0000313" key="2">
    <source>
        <dbReference type="Proteomes" id="UP000053711"/>
    </source>
</evidence>
<evidence type="ECO:0000313" key="1">
    <source>
        <dbReference type="EMBL" id="ERF66368.1"/>
    </source>
</evidence>
<sequence>MTMSTDPYVGRVLEGRYEIMSKIARGGMATVYRAQDRRLRRVVAIKLMHENHDEELIRRFDTEAQSAARLVSPHIVSVFDQGVEDDRPFIVMEYVPGCTLRHVITRQAPLPAHLALEYLESISCALASAHTDGLLHRDVKPENVLISDRGRIKVADFGLSRAIGAQTMSIDNGQLMGTPSYIPPELVEGIPADERSDVYSTGIVLFEMLTGDKPLVGDSPFSTALAHVRQDVPTPSSYLSEHSRNQNRQPVPELVDALVLACTCRDPRGRPENGRHLLDLVRRARHSIRTGTTDPSLQALMTHTSHARRTPGATPRSSRTTTGPGRDPSAVAPGRSISPASIGQPRRPNSSVQTPHAEYRTSHGTHEGSHGDVDLRSGTRSPGEQTAATRRGSDRRRPRSTARGARDASARGPHPGTATHHDYAPPTDPTRVHRHGHPARPSGQRMGSNQNHGRPTTGATTTRASWYQGAQPGTRASWQRTRHGARTATMTGGTPVVSSNVTGRPLGRASSSSVMPVDQRSGSRTASASSASSRNIKQASTAGQPSRHHHPVTTVTIVVLVLFALLMLH</sequence>
<proteinExistence type="predicted"/>
<dbReference type="Proteomes" id="UP000053711">
    <property type="component" value="Unassembled WGS sequence"/>
</dbReference>
<accession>A0ACB4UNL5</accession>
<keyword evidence="1" id="KW-0418">Kinase</keyword>
<gene>
    <name evidence="1" type="ORF">H640_05268</name>
</gene>
<protein>
    <submittedName>
        <fullName evidence="1">Kinase domain-containing protein</fullName>
    </submittedName>
</protein>
<keyword evidence="1" id="KW-0808">Transferase</keyword>
<organism evidence="1 2">
    <name type="scientific">Cutibacterium granulosum TM11</name>
    <dbReference type="NCBI Taxonomy" id="1292373"/>
    <lineage>
        <taxon>Bacteria</taxon>
        <taxon>Bacillati</taxon>
        <taxon>Actinomycetota</taxon>
        <taxon>Actinomycetes</taxon>
        <taxon>Propionibacteriales</taxon>
        <taxon>Propionibacteriaceae</taxon>
        <taxon>Cutibacterium</taxon>
    </lineage>
</organism>
<comment type="caution">
    <text evidence="1">The sequence shown here is derived from an EMBL/GenBank/DDBJ whole genome shotgun (WGS) entry which is preliminary data.</text>
</comment>
<keyword evidence="2" id="KW-1185">Reference proteome</keyword>
<name>A0ACB4UNL5_9ACTN</name>
<reference evidence="1 2" key="1">
    <citation type="journal article" date="2013" name="BMC Genomics">
        <title>Comparative genomics reveals distinct host-interacting traits of three major human-associated propionibacteria.</title>
        <authorList>
            <person name="Mak T.N."/>
            <person name="Schmid M."/>
            <person name="Brzuszkiewicz E."/>
            <person name="Zeng G."/>
            <person name="Meyer R."/>
            <person name="Sfanos K.S."/>
            <person name="Brinkmann V."/>
            <person name="Meyer T.F."/>
            <person name="Bruggemann H."/>
        </authorList>
    </citation>
    <scope>NUCLEOTIDE SEQUENCE [LARGE SCALE GENOMIC DNA]</scope>
    <source>
        <strain evidence="1 2">TM11</strain>
    </source>
</reference>
<dbReference type="EMBL" id="AOST01000049">
    <property type="protein sequence ID" value="ERF66368.1"/>
    <property type="molecule type" value="Genomic_DNA"/>
</dbReference>